<reference evidence="20 21" key="1">
    <citation type="submission" date="2023-07" db="EMBL/GenBank/DDBJ databases">
        <title>Pathogens genome sequencing project 196.</title>
        <authorList>
            <person name="Cao X."/>
        </authorList>
    </citation>
    <scope>NUCLEOTIDE SEQUENCE [LARGE SCALE GENOMIC DNA]</scope>
    <source>
        <strain evidence="20 21">SM41</strain>
    </source>
</reference>
<keyword evidence="3 14" id="KW-0813">Transport</keyword>
<feature type="short sequence motif" description="TonB C-terminal box" evidence="15">
    <location>
        <begin position="662"/>
        <end position="679"/>
    </location>
</feature>
<keyword evidence="4 14" id="KW-1134">Transmembrane beta strand</keyword>
<dbReference type="EMBL" id="JAVIPQ010000116">
    <property type="protein sequence ID" value="MDQ9555134.1"/>
    <property type="molecule type" value="Genomic_DNA"/>
</dbReference>
<keyword evidence="12 20" id="KW-0675">Receptor</keyword>
<keyword evidence="13 14" id="KW-0998">Cell outer membrane</keyword>
<dbReference type="PROSITE" id="PS51257">
    <property type="entry name" value="PROKAR_LIPOPROTEIN"/>
    <property type="match status" value="1"/>
</dbReference>
<evidence type="ECO:0000313" key="20">
    <source>
        <dbReference type="EMBL" id="MDQ9555134.1"/>
    </source>
</evidence>
<evidence type="ECO:0000256" key="16">
    <source>
        <dbReference type="RuleBase" id="RU003357"/>
    </source>
</evidence>
<dbReference type="InterPro" id="IPR000531">
    <property type="entry name" value="Beta-barrel_TonB"/>
</dbReference>
<comment type="similarity">
    <text evidence="2 14 16">Belongs to the TonB-dependent receptor family.</text>
</comment>
<evidence type="ECO:0000256" key="7">
    <source>
        <dbReference type="ARBA" id="ARBA00022729"/>
    </source>
</evidence>
<dbReference type="PANTHER" id="PTHR32552:SF68">
    <property type="entry name" value="FERRICHROME OUTER MEMBRANE TRANSPORTER_PHAGE RECEPTOR"/>
    <property type="match status" value="1"/>
</dbReference>
<dbReference type="PROSITE" id="PS01156">
    <property type="entry name" value="TONB_DEPENDENT_REC_2"/>
    <property type="match status" value="1"/>
</dbReference>
<evidence type="ECO:0000256" key="10">
    <source>
        <dbReference type="ARBA" id="ARBA00023077"/>
    </source>
</evidence>
<evidence type="ECO:0000256" key="6">
    <source>
        <dbReference type="ARBA" id="ARBA00022692"/>
    </source>
</evidence>
<evidence type="ECO:0000256" key="9">
    <source>
        <dbReference type="ARBA" id="ARBA00023065"/>
    </source>
</evidence>
<evidence type="ECO:0000256" key="15">
    <source>
        <dbReference type="PROSITE-ProRule" id="PRU10144"/>
    </source>
</evidence>
<name>A0ABD5BFP6_SERMA</name>
<dbReference type="AlphaFoldDB" id="A0ABD5BFP6"/>
<dbReference type="CDD" id="cd01347">
    <property type="entry name" value="ligand_gated_channel"/>
    <property type="match status" value="1"/>
</dbReference>
<proteinExistence type="inferred from homology"/>
<dbReference type="Pfam" id="PF07715">
    <property type="entry name" value="Plug"/>
    <property type="match status" value="1"/>
</dbReference>
<evidence type="ECO:0000256" key="3">
    <source>
        <dbReference type="ARBA" id="ARBA00022448"/>
    </source>
</evidence>
<dbReference type="PROSITE" id="PS52016">
    <property type="entry name" value="TONB_DEPENDENT_REC_3"/>
    <property type="match status" value="1"/>
</dbReference>
<gene>
    <name evidence="20" type="ORF">RF091_06305</name>
</gene>
<keyword evidence="7 17" id="KW-0732">Signal</keyword>
<evidence type="ECO:0000259" key="19">
    <source>
        <dbReference type="Pfam" id="PF07715"/>
    </source>
</evidence>
<evidence type="ECO:0000256" key="13">
    <source>
        <dbReference type="ARBA" id="ARBA00023237"/>
    </source>
</evidence>
<dbReference type="InterPro" id="IPR036942">
    <property type="entry name" value="Beta-barrel_TonB_sf"/>
</dbReference>
<dbReference type="PANTHER" id="PTHR32552">
    <property type="entry name" value="FERRICHROME IRON RECEPTOR-RELATED"/>
    <property type="match status" value="1"/>
</dbReference>
<evidence type="ECO:0000256" key="17">
    <source>
        <dbReference type="SAM" id="SignalP"/>
    </source>
</evidence>
<evidence type="ECO:0000256" key="11">
    <source>
        <dbReference type="ARBA" id="ARBA00023136"/>
    </source>
</evidence>
<feature type="chain" id="PRO_5044886229" evidence="17">
    <location>
        <begin position="23"/>
        <end position="679"/>
    </location>
</feature>
<keyword evidence="9" id="KW-0406">Ion transport</keyword>
<evidence type="ECO:0000256" key="5">
    <source>
        <dbReference type="ARBA" id="ARBA00022496"/>
    </source>
</evidence>
<dbReference type="SUPFAM" id="SSF56935">
    <property type="entry name" value="Porins"/>
    <property type="match status" value="1"/>
</dbReference>
<dbReference type="InterPro" id="IPR010105">
    <property type="entry name" value="TonB_sidphr_rcpt"/>
</dbReference>
<feature type="domain" description="TonB-dependent receptor-like beta-barrel" evidence="18">
    <location>
        <begin position="218"/>
        <end position="648"/>
    </location>
</feature>
<organism evidence="20 21">
    <name type="scientific">Serratia marcescens</name>
    <dbReference type="NCBI Taxonomy" id="615"/>
    <lineage>
        <taxon>Bacteria</taxon>
        <taxon>Pseudomonadati</taxon>
        <taxon>Pseudomonadota</taxon>
        <taxon>Gammaproteobacteria</taxon>
        <taxon>Enterobacterales</taxon>
        <taxon>Yersiniaceae</taxon>
        <taxon>Serratia</taxon>
    </lineage>
</organism>
<dbReference type="InterPro" id="IPR010917">
    <property type="entry name" value="TonB_rcpt_CS"/>
</dbReference>
<dbReference type="Gene3D" id="2.40.170.20">
    <property type="entry name" value="TonB-dependent receptor, beta-barrel domain"/>
    <property type="match status" value="1"/>
</dbReference>
<dbReference type="Gene3D" id="2.170.130.10">
    <property type="entry name" value="TonB-dependent receptor, plug domain"/>
    <property type="match status" value="1"/>
</dbReference>
<feature type="signal peptide" evidence="17">
    <location>
        <begin position="1"/>
        <end position="22"/>
    </location>
</feature>
<keyword evidence="8" id="KW-0408">Iron</keyword>
<evidence type="ECO:0000256" key="14">
    <source>
        <dbReference type="PROSITE-ProRule" id="PRU01360"/>
    </source>
</evidence>
<keyword evidence="10 16" id="KW-0798">TonB box</keyword>
<sequence>MKRNRRIAMCLTLLFSCHSAKSEEENILVIEQRSTHINETSTATRTMTPLKLIPQTVDSVYVDQATAFGQPTLSEALSGVPGVNASGDTRFDNVKIRGFSAGNDLLLDGFRDDMQYTRDLSNIERIDVLKGPAAVLYGRGSSGGIINRISKKPQKGKGSKVTTQIGEYGFKRLHADINHDLDESTIFRFNVAQEKANSFRHGVSRDKILLAPSGLWKITPRLNGLLQYDYQSSKRTPDRGIPAVNGRPANVAIGSVYSDTENDYIHDRFHSLRSRLNYELNLQWQLRHLLMFSSLNSQFDNTYVTGVSGDNVRRARWQQDLHAKNISSNLEAEGLVHAGAFEHQLLIGTEQSWQNRNPKLYRNNRPFPIKNLFAPEKLRQQHDGNMLLASHSRHQVRNSAFYLQNQMAIDDWHLVASLRGDRFHVTSNRYDRNLQESRNNNNISPRLGVVWQPVAAHALYTSFSKTYAPVGGGLIGITPENKNNRLSPEYTRQFETGVKSDWLEQQVTTTLSLYRLEMYNRRTRDPENPDILQLTGQQRTDGLELSMNANLTANLYLRGGMALQNASFLKAEEQFQGKRPNNVSRRNGELYIGYRDKSGWFSEAGVTAVSKRFADNQNTTALPGYQRYDVRIGYGGKRWDLQLSAENVLDNRYYLSATSAAQIQPGSPRQINLSASYRF</sequence>
<dbReference type="InterPro" id="IPR012910">
    <property type="entry name" value="Plug_dom"/>
</dbReference>
<evidence type="ECO:0000313" key="21">
    <source>
        <dbReference type="Proteomes" id="UP001234811"/>
    </source>
</evidence>
<evidence type="ECO:0000256" key="2">
    <source>
        <dbReference type="ARBA" id="ARBA00009810"/>
    </source>
</evidence>
<evidence type="ECO:0000256" key="8">
    <source>
        <dbReference type="ARBA" id="ARBA00023004"/>
    </source>
</evidence>
<dbReference type="NCBIfam" id="TIGR01783">
    <property type="entry name" value="TonB-siderophor"/>
    <property type="match status" value="1"/>
</dbReference>
<dbReference type="GO" id="GO:0009279">
    <property type="term" value="C:cell outer membrane"/>
    <property type="evidence" value="ECO:0007669"/>
    <property type="project" value="UniProtKB-SubCell"/>
</dbReference>
<evidence type="ECO:0000256" key="12">
    <source>
        <dbReference type="ARBA" id="ARBA00023170"/>
    </source>
</evidence>
<evidence type="ECO:0000256" key="4">
    <source>
        <dbReference type="ARBA" id="ARBA00022452"/>
    </source>
</evidence>
<comment type="subcellular location">
    <subcellularLocation>
        <location evidence="1 14">Cell outer membrane</location>
        <topology evidence="1 14">Multi-pass membrane protein</topology>
    </subcellularLocation>
</comment>
<dbReference type="InterPro" id="IPR039426">
    <property type="entry name" value="TonB-dep_rcpt-like"/>
</dbReference>
<dbReference type="RefSeq" id="WP_060436803.1">
    <property type="nucleotide sequence ID" value="NZ_CAMKHN010000003.1"/>
</dbReference>
<dbReference type="Proteomes" id="UP001234811">
    <property type="component" value="Unassembled WGS sequence"/>
</dbReference>
<dbReference type="Pfam" id="PF00593">
    <property type="entry name" value="TonB_dep_Rec_b-barrel"/>
    <property type="match status" value="1"/>
</dbReference>
<accession>A0ABD5BFP6</accession>
<keyword evidence="5" id="KW-0410">Iron transport</keyword>
<feature type="domain" description="TonB-dependent receptor plug" evidence="19">
    <location>
        <begin position="52"/>
        <end position="145"/>
    </location>
</feature>
<keyword evidence="6 14" id="KW-0812">Transmembrane</keyword>
<dbReference type="InterPro" id="IPR037066">
    <property type="entry name" value="Plug_dom_sf"/>
</dbReference>
<protein>
    <submittedName>
        <fullName evidence="20">TonB-dependent siderophore receptor</fullName>
    </submittedName>
</protein>
<keyword evidence="11 14" id="KW-0472">Membrane</keyword>
<comment type="caution">
    <text evidence="20">The sequence shown here is derived from an EMBL/GenBank/DDBJ whole genome shotgun (WGS) entry which is preliminary data.</text>
</comment>
<evidence type="ECO:0000259" key="18">
    <source>
        <dbReference type="Pfam" id="PF00593"/>
    </source>
</evidence>
<evidence type="ECO:0000256" key="1">
    <source>
        <dbReference type="ARBA" id="ARBA00004571"/>
    </source>
</evidence>
<dbReference type="GO" id="GO:0006826">
    <property type="term" value="P:iron ion transport"/>
    <property type="evidence" value="ECO:0007669"/>
    <property type="project" value="UniProtKB-KW"/>
</dbReference>